<organism evidence="3 4">
    <name type="scientific">Thiohalobacter thiocyanaticus</name>
    <dbReference type="NCBI Taxonomy" id="585455"/>
    <lineage>
        <taxon>Bacteria</taxon>
        <taxon>Pseudomonadati</taxon>
        <taxon>Pseudomonadota</taxon>
        <taxon>Gammaproteobacteria</taxon>
        <taxon>Thiohalobacterales</taxon>
        <taxon>Thiohalobacteraceae</taxon>
        <taxon>Thiohalobacter</taxon>
    </lineage>
</organism>
<dbReference type="NCBIfam" id="TIGR03370">
    <property type="entry name" value="VPLPA-CTERM"/>
    <property type="match status" value="1"/>
</dbReference>
<reference evidence="3 4" key="1">
    <citation type="submission" date="2017-05" db="EMBL/GenBank/DDBJ databases">
        <title>Thiocyanate degradation by Thiohalobacter thiocyanaticus FOKN1.</title>
        <authorList>
            <person name="Oshiki M."/>
            <person name="Fukushima T."/>
            <person name="Kawano S."/>
            <person name="Nakagawa J."/>
        </authorList>
    </citation>
    <scope>NUCLEOTIDE SEQUENCE [LARGE SCALE GENOMIC DNA]</scope>
    <source>
        <strain evidence="3 4">FOKN1</strain>
    </source>
</reference>
<dbReference type="GO" id="GO:0030246">
    <property type="term" value="F:carbohydrate binding"/>
    <property type="evidence" value="ECO:0007669"/>
    <property type="project" value="InterPro"/>
</dbReference>
<feature type="signal peptide" evidence="2">
    <location>
        <begin position="1"/>
        <end position="25"/>
    </location>
</feature>
<dbReference type="GO" id="GO:0008483">
    <property type="term" value="F:transaminase activity"/>
    <property type="evidence" value="ECO:0007669"/>
    <property type="project" value="UniProtKB-KW"/>
</dbReference>
<evidence type="ECO:0000256" key="2">
    <source>
        <dbReference type="SAM" id="SignalP"/>
    </source>
</evidence>
<dbReference type="AlphaFoldDB" id="A0A1Z4VRQ4"/>
<keyword evidence="1" id="KW-0812">Transmembrane</keyword>
<dbReference type="SUPFAM" id="SSF49384">
    <property type="entry name" value="Carbohydrate-binding domain"/>
    <property type="match status" value="1"/>
</dbReference>
<feature type="chain" id="PRO_5012712563" evidence="2">
    <location>
        <begin position="26"/>
        <end position="192"/>
    </location>
</feature>
<evidence type="ECO:0000313" key="3">
    <source>
        <dbReference type="EMBL" id="BAZ94310.1"/>
    </source>
</evidence>
<feature type="transmembrane region" description="Helical" evidence="1">
    <location>
        <begin position="167"/>
        <end position="187"/>
    </location>
</feature>
<evidence type="ECO:0000256" key="1">
    <source>
        <dbReference type="SAM" id="Phobius"/>
    </source>
</evidence>
<dbReference type="RefSeq" id="WP_231971490.1">
    <property type="nucleotide sequence ID" value="NZ_AP018052.1"/>
</dbReference>
<sequence>MKLSAKTSIRFLSMLAALFTATANAASISLSPQTTQAAPGDSLSFDLLIDFSGDPTFGGAIDFFFDNSLLSFQGFTTATTTLVLDPAYDRSPDPVSSGLEGLAFGSDSGLEAGIVGTLTFQALAAGDTALTMAVTTDPLKGGDFYSAVTYQQQAVTFLGSQVEVSAVPVPAAVWLFGSGLIGLAGIARRRSA</sequence>
<dbReference type="Gene3D" id="2.60.40.680">
    <property type="match status" value="1"/>
</dbReference>
<dbReference type="InterPro" id="IPR008965">
    <property type="entry name" value="CBM2/CBM3_carb-bd_dom_sf"/>
</dbReference>
<dbReference type="InterPro" id="IPR022472">
    <property type="entry name" value="VPLPA-CTERM"/>
</dbReference>
<keyword evidence="1" id="KW-0472">Membrane</keyword>
<dbReference type="EMBL" id="AP018052">
    <property type="protein sequence ID" value="BAZ94310.1"/>
    <property type="molecule type" value="Genomic_DNA"/>
</dbReference>
<dbReference type="KEGG" id="ttc:FOKN1_1930"/>
<evidence type="ECO:0000313" key="4">
    <source>
        <dbReference type="Proteomes" id="UP000218765"/>
    </source>
</evidence>
<keyword evidence="4" id="KW-1185">Reference proteome</keyword>
<gene>
    <name evidence="3" type="ORF">FOKN1_1930</name>
</gene>
<keyword evidence="3" id="KW-0808">Transferase</keyword>
<accession>A0A1Z4VRQ4</accession>
<proteinExistence type="predicted"/>
<keyword evidence="2" id="KW-0732">Signal</keyword>
<keyword evidence="3" id="KW-0032">Aminotransferase</keyword>
<name>A0A1Z4VRQ4_9GAMM</name>
<dbReference type="Proteomes" id="UP000218765">
    <property type="component" value="Chromosome"/>
</dbReference>
<protein>
    <submittedName>
        <fullName evidence="3">Ornithine/acetylornithine aminotransferase</fullName>
    </submittedName>
</protein>
<keyword evidence="1" id="KW-1133">Transmembrane helix</keyword>